<evidence type="ECO:0000313" key="1">
    <source>
        <dbReference type="EMBL" id="QDS38075.1"/>
    </source>
</evidence>
<dbReference type="Proteomes" id="UP000317713">
    <property type="component" value="Chromosome"/>
</dbReference>
<proteinExistence type="predicted"/>
<protein>
    <submittedName>
        <fullName evidence="1">Uncharacterized protein</fullName>
    </submittedName>
</protein>
<reference evidence="1 2" key="1">
    <citation type="submission" date="2019-07" db="EMBL/GenBank/DDBJ databases">
        <title>Characterization of Brevibacillus brevis HK544, as a potential biocontrol agent.</title>
        <authorList>
            <person name="Kim H."/>
        </authorList>
    </citation>
    <scope>NUCLEOTIDE SEQUENCE [LARGE SCALE GENOMIC DNA]</scope>
    <source>
        <strain evidence="1 2">HK544</strain>
    </source>
</reference>
<organism evidence="1 2">
    <name type="scientific">Brevibacillus brevis</name>
    <name type="common">Bacillus brevis</name>
    <dbReference type="NCBI Taxonomy" id="1393"/>
    <lineage>
        <taxon>Bacteria</taxon>
        <taxon>Bacillati</taxon>
        <taxon>Bacillota</taxon>
        <taxon>Bacilli</taxon>
        <taxon>Bacillales</taxon>
        <taxon>Paenibacillaceae</taxon>
        <taxon>Brevibacillus</taxon>
    </lineage>
</organism>
<sequence>MKIISCPTCEQDVEWDMNRLEKLEEWWMMACKKCGDQVFSVSEEEKEMILVGIRLTEEYIPDIINAYPIAAPRN</sequence>
<evidence type="ECO:0000313" key="2">
    <source>
        <dbReference type="Proteomes" id="UP000317713"/>
    </source>
</evidence>
<gene>
    <name evidence="1" type="ORF">FPS98_08550</name>
</gene>
<name>A0A517IGR5_BREBE</name>
<dbReference type="AlphaFoldDB" id="A0A517IGR5"/>
<dbReference type="EMBL" id="CP042161">
    <property type="protein sequence ID" value="QDS38075.1"/>
    <property type="molecule type" value="Genomic_DNA"/>
</dbReference>
<accession>A0A517IGR5</accession>